<protein>
    <recommendedName>
        <fullName evidence="2">FAD-binding PCMH-type domain-containing protein</fullName>
    </recommendedName>
</protein>
<dbReference type="InterPro" id="IPR016171">
    <property type="entry name" value="Vanillyl_alc_oxidase_C-sub2"/>
</dbReference>
<dbReference type="Pfam" id="PF01565">
    <property type="entry name" value="FAD_binding_4"/>
    <property type="match status" value="1"/>
</dbReference>
<dbReference type="EMBL" id="HBFQ01017126">
    <property type="protein sequence ID" value="CAD8837558.1"/>
    <property type="molecule type" value="Transcribed_RNA"/>
</dbReference>
<dbReference type="PANTHER" id="PTHR43762">
    <property type="entry name" value="L-GULONOLACTONE OXIDASE"/>
    <property type="match status" value="1"/>
</dbReference>
<name>A0A7S1F0X2_NOCSC</name>
<evidence type="ECO:0000313" key="3">
    <source>
        <dbReference type="EMBL" id="CAD8837558.1"/>
    </source>
</evidence>
<dbReference type="Gene3D" id="3.30.465.10">
    <property type="match status" value="1"/>
</dbReference>
<reference evidence="3" key="1">
    <citation type="submission" date="2021-01" db="EMBL/GenBank/DDBJ databases">
        <authorList>
            <person name="Corre E."/>
            <person name="Pelletier E."/>
            <person name="Niang G."/>
            <person name="Scheremetjew M."/>
            <person name="Finn R."/>
            <person name="Kale V."/>
            <person name="Holt S."/>
            <person name="Cochrane G."/>
            <person name="Meng A."/>
            <person name="Brown T."/>
            <person name="Cohen L."/>
        </authorList>
    </citation>
    <scope>NUCLEOTIDE SEQUENCE</scope>
</reference>
<sequence>MAPSTPLDGDPSHRLKIVLQHVVAAPKPLQNVSAGICQSLSRREVNWSGNVRYNHERMVFPRSLAEIQTVVREAHGHVRVVGRGHSFSPVSQVDGGTLVSLMQFSDILEYRPPVPGAFGSVSFCGGATYTDLAYFLKAQDPPAALRQTPSPLFVTVAGACATGTHGSGIRNRSLSSHVTEIELVTAEGSVVRFDRHDPDMKGAVVNVGCLGVVSRMALEVVPWFEVQVYRHVVPLEFLIDNWHSIYVAGDDGRLLVDSASTWVVWHEGKALITSRHFVPHYDQSIAAEAPHWGDHPFHSIAQRWDLFVPRLGSFVQTARSAGVSLNGNVVSDVEPGSMAAGAGISKGWVLAQIGLGPQQIGAVGPVTPIETVDVGESDAEVVFASLPEIGTQGAQIMLTFSVGGALPEEGNRAWRSPWHDSMPVWPLGQACIAGPECEYGNQAEYFLPSEKGAEALRTAWSVLRTWSFCDQANAPIIDDRRGEKGYDLEHTGILGIGELRCVKGDEDWISPCGSRDTVSFHISFNGHPKFSAEIERALPELEKALEPYNARFHWGKLHTSSFYASRLVDIYGDGINRFRKLARHLDPTGKFRNSWADELIFSSPAQR</sequence>
<dbReference type="InterPro" id="IPR036318">
    <property type="entry name" value="FAD-bd_PCMH-like_sf"/>
</dbReference>
<dbReference type="Gene3D" id="3.30.70.2520">
    <property type="match status" value="1"/>
</dbReference>
<dbReference type="InterPro" id="IPR010031">
    <property type="entry name" value="FAD_lactone_oxidase-like"/>
</dbReference>
<proteinExistence type="predicted"/>
<gene>
    <name evidence="3" type="ORF">NSCI0253_LOCUS11906</name>
</gene>
<dbReference type="SUPFAM" id="SSF56176">
    <property type="entry name" value="FAD-binding/transporter-associated domain-like"/>
    <property type="match status" value="1"/>
</dbReference>
<dbReference type="InterPro" id="IPR016167">
    <property type="entry name" value="FAD-bd_PCMH_sub1"/>
</dbReference>
<accession>A0A7S1F0X2</accession>
<dbReference type="Gene3D" id="3.30.43.10">
    <property type="entry name" value="Uridine Diphospho-n-acetylenolpyruvylglucosamine Reductase, domain 2"/>
    <property type="match status" value="1"/>
</dbReference>
<dbReference type="InterPro" id="IPR007173">
    <property type="entry name" value="ALO_C"/>
</dbReference>
<feature type="domain" description="FAD-binding PCMH-type" evidence="2">
    <location>
        <begin position="51"/>
        <end position="223"/>
    </location>
</feature>
<dbReference type="InterPro" id="IPR016166">
    <property type="entry name" value="FAD-bd_PCMH"/>
</dbReference>
<dbReference type="AlphaFoldDB" id="A0A7S1F0X2"/>
<dbReference type="PROSITE" id="PS51387">
    <property type="entry name" value="FAD_PCMH"/>
    <property type="match status" value="1"/>
</dbReference>
<dbReference type="Pfam" id="PF04030">
    <property type="entry name" value="ALO"/>
    <property type="match status" value="1"/>
</dbReference>
<dbReference type="InterPro" id="IPR016169">
    <property type="entry name" value="FAD-bd_PCMH_sub2"/>
</dbReference>
<dbReference type="GO" id="GO:0080049">
    <property type="term" value="F:L-gulono-1,4-lactone dehydrogenase activity"/>
    <property type="evidence" value="ECO:0007669"/>
    <property type="project" value="TreeGrafter"/>
</dbReference>
<keyword evidence="1" id="KW-0560">Oxidoreductase</keyword>
<evidence type="ECO:0000256" key="1">
    <source>
        <dbReference type="ARBA" id="ARBA00023002"/>
    </source>
</evidence>
<dbReference type="GO" id="GO:0016020">
    <property type="term" value="C:membrane"/>
    <property type="evidence" value="ECO:0007669"/>
    <property type="project" value="InterPro"/>
</dbReference>
<dbReference type="GO" id="GO:0071949">
    <property type="term" value="F:FAD binding"/>
    <property type="evidence" value="ECO:0007669"/>
    <property type="project" value="InterPro"/>
</dbReference>
<dbReference type="InterPro" id="IPR006094">
    <property type="entry name" value="Oxid_FAD_bind_N"/>
</dbReference>
<dbReference type="GO" id="GO:0003885">
    <property type="term" value="F:D-arabinono-1,4-lactone oxidase activity"/>
    <property type="evidence" value="ECO:0007669"/>
    <property type="project" value="InterPro"/>
</dbReference>
<dbReference type="Gene3D" id="1.10.45.10">
    <property type="entry name" value="Vanillyl-alcohol Oxidase, Chain A, domain 4"/>
    <property type="match status" value="1"/>
</dbReference>
<organism evidence="3">
    <name type="scientific">Noctiluca scintillans</name>
    <name type="common">Sea sparkle</name>
    <name type="synonym">Red tide dinoflagellate</name>
    <dbReference type="NCBI Taxonomy" id="2966"/>
    <lineage>
        <taxon>Eukaryota</taxon>
        <taxon>Sar</taxon>
        <taxon>Alveolata</taxon>
        <taxon>Dinophyceae</taxon>
        <taxon>Noctilucales</taxon>
        <taxon>Noctilucaceae</taxon>
        <taxon>Noctiluca</taxon>
    </lineage>
</organism>
<dbReference type="PANTHER" id="PTHR43762:SF1">
    <property type="entry name" value="D-ARABINONO-1,4-LACTONE OXIDASE"/>
    <property type="match status" value="1"/>
</dbReference>
<evidence type="ECO:0000259" key="2">
    <source>
        <dbReference type="PROSITE" id="PS51387"/>
    </source>
</evidence>